<dbReference type="InterPro" id="IPR015847">
    <property type="entry name" value="ExoRNase_PH_dom2"/>
</dbReference>
<feature type="domain" description="Exoribonuclease phosphorolytic" evidence="7">
    <location>
        <begin position="173"/>
        <end position="233"/>
    </location>
</feature>
<feature type="region of interest" description="Disordered" evidence="5">
    <location>
        <begin position="353"/>
        <end position="420"/>
    </location>
</feature>
<organism evidence="8 9">
    <name type="scientific">Ranatra chinensis</name>
    <dbReference type="NCBI Taxonomy" id="642074"/>
    <lineage>
        <taxon>Eukaryota</taxon>
        <taxon>Metazoa</taxon>
        <taxon>Ecdysozoa</taxon>
        <taxon>Arthropoda</taxon>
        <taxon>Hexapoda</taxon>
        <taxon>Insecta</taxon>
        <taxon>Pterygota</taxon>
        <taxon>Neoptera</taxon>
        <taxon>Paraneoptera</taxon>
        <taxon>Hemiptera</taxon>
        <taxon>Heteroptera</taxon>
        <taxon>Panheteroptera</taxon>
        <taxon>Nepomorpha</taxon>
        <taxon>Nepidae</taxon>
        <taxon>Ranatrinae</taxon>
        <taxon>Ranatra</taxon>
    </lineage>
</organism>
<dbReference type="Proteomes" id="UP001558652">
    <property type="component" value="Unassembled WGS sequence"/>
</dbReference>
<gene>
    <name evidence="8" type="ORF">AAG570_011403</name>
</gene>
<dbReference type="AlphaFoldDB" id="A0ABD0YKK2"/>
<dbReference type="InterPro" id="IPR027408">
    <property type="entry name" value="PNPase/RNase_PH_dom_sf"/>
</dbReference>
<dbReference type="SUPFAM" id="SSF54211">
    <property type="entry name" value="Ribosomal protein S5 domain 2-like"/>
    <property type="match status" value="1"/>
</dbReference>
<accession>A0ABD0YKK2</accession>
<dbReference type="GO" id="GO:0005737">
    <property type="term" value="C:cytoplasm"/>
    <property type="evidence" value="ECO:0007669"/>
    <property type="project" value="UniProtKB-SubCell"/>
</dbReference>
<evidence type="ECO:0000256" key="3">
    <source>
        <dbReference type="ARBA" id="ARBA00006678"/>
    </source>
</evidence>
<comment type="similarity">
    <text evidence="3">Belongs to the RNase PH family.</text>
</comment>
<evidence type="ECO:0000256" key="5">
    <source>
        <dbReference type="SAM" id="MobiDB-lite"/>
    </source>
</evidence>
<dbReference type="InterPro" id="IPR020568">
    <property type="entry name" value="Ribosomal_Su5_D2-typ_SF"/>
</dbReference>
<evidence type="ECO:0008006" key="10">
    <source>
        <dbReference type="Google" id="ProtNLM"/>
    </source>
</evidence>
<feature type="compositionally biased region" description="Low complexity" evidence="5">
    <location>
        <begin position="371"/>
        <end position="383"/>
    </location>
</feature>
<comment type="subcellular location">
    <subcellularLocation>
        <location evidence="2">Cytoplasm</location>
    </subcellularLocation>
    <subcellularLocation>
        <location evidence="1">Nucleus</location>
    </subcellularLocation>
</comment>
<dbReference type="PANTHER" id="PTHR11097">
    <property type="entry name" value="EXOSOME COMPLEX EXONUCLEASE RIBOSOMAL RNA PROCESSING PROTEIN"/>
    <property type="match status" value="1"/>
</dbReference>
<protein>
    <recommendedName>
        <fullName evidence="10">Exosome complex component RRP45</fullName>
    </recommendedName>
</protein>
<evidence type="ECO:0000313" key="9">
    <source>
        <dbReference type="Proteomes" id="UP001558652"/>
    </source>
</evidence>
<evidence type="ECO:0000259" key="6">
    <source>
        <dbReference type="Pfam" id="PF01138"/>
    </source>
</evidence>
<dbReference type="Gene3D" id="3.30.230.70">
    <property type="entry name" value="GHMP Kinase, N-terminal domain"/>
    <property type="match status" value="1"/>
</dbReference>
<dbReference type="PANTHER" id="PTHR11097:SF14">
    <property type="entry name" value="EXOSOME COMPLEX COMPONENT RRP45"/>
    <property type="match status" value="1"/>
</dbReference>
<evidence type="ECO:0000256" key="4">
    <source>
        <dbReference type="ARBA" id="ARBA00022490"/>
    </source>
</evidence>
<dbReference type="EMBL" id="JBFDAA010000006">
    <property type="protein sequence ID" value="KAL1131790.1"/>
    <property type="molecule type" value="Genomic_DNA"/>
</dbReference>
<dbReference type="Pfam" id="PF01138">
    <property type="entry name" value="RNase_PH"/>
    <property type="match status" value="1"/>
</dbReference>
<evidence type="ECO:0000259" key="7">
    <source>
        <dbReference type="Pfam" id="PF03725"/>
    </source>
</evidence>
<keyword evidence="4" id="KW-0963">Cytoplasm</keyword>
<sequence>MGGTVMTTRLTNFTDPSLIQNHVVRPTVLAEHIGFEDLVLAQVTVDIDEPRLTRPNEGLLFINLEYGPMANLGSEPSRQNTIPVHVNRFLEKLFKESKCLDLESLCIISEEQVWVVRVVVTVLNNDGGLTTCCSIAVLAALAHFKTPLVTLEEGEVIVHSIRERQPTPLSINHFPVALTYAICNDGESVILDPTEIEEKVSDGKLIIGMNHCREICALHFTGSKAVIDQSKVLAITHQVSSYAAGIVKKIRDAVEEDAQKRKSLMGEGEGLAGAVHPDRLLAASQDRSSLRLTAEEVQRIFENAAASSSEEEDNEKELVNRQADLQRKMDEMDKGLSNVMKVAEISSYGKAWAPSGGKSTWFEQDGELDSDSSTSEEGSSDVEITGTITDADRIVDKIELSGDSEEEETLTLKGCDIQDV</sequence>
<comment type="caution">
    <text evidence="8">The sequence shown here is derived from an EMBL/GenBank/DDBJ whole genome shotgun (WGS) entry which is preliminary data.</text>
</comment>
<dbReference type="Pfam" id="PF03725">
    <property type="entry name" value="RNase_PH_C"/>
    <property type="match status" value="1"/>
</dbReference>
<name>A0ABD0YKK2_9HEMI</name>
<proteinExistence type="inferred from homology"/>
<evidence type="ECO:0000256" key="2">
    <source>
        <dbReference type="ARBA" id="ARBA00004496"/>
    </source>
</evidence>
<feature type="compositionally biased region" description="Basic and acidic residues" evidence="5">
    <location>
        <begin position="390"/>
        <end position="400"/>
    </location>
</feature>
<dbReference type="InterPro" id="IPR050590">
    <property type="entry name" value="Exosome_comp_Rrp42_subfam"/>
</dbReference>
<dbReference type="SUPFAM" id="SSF55666">
    <property type="entry name" value="Ribonuclease PH domain 2-like"/>
    <property type="match status" value="1"/>
</dbReference>
<dbReference type="InterPro" id="IPR036345">
    <property type="entry name" value="ExoRNase_PH_dom2_sf"/>
</dbReference>
<evidence type="ECO:0000256" key="1">
    <source>
        <dbReference type="ARBA" id="ARBA00004123"/>
    </source>
</evidence>
<evidence type="ECO:0000313" key="8">
    <source>
        <dbReference type="EMBL" id="KAL1131790.1"/>
    </source>
</evidence>
<dbReference type="GO" id="GO:0005634">
    <property type="term" value="C:nucleus"/>
    <property type="evidence" value="ECO:0007669"/>
    <property type="project" value="UniProtKB-SubCell"/>
</dbReference>
<keyword evidence="9" id="KW-1185">Reference proteome</keyword>
<reference evidence="8 9" key="1">
    <citation type="submission" date="2024-07" db="EMBL/GenBank/DDBJ databases">
        <title>Chromosome-level genome assembly of the water stick insect Ranatra chinensis (Heteroptera: Nepidae).</title>
        <authorList>
            <person name="Liu X."/>
        </authorList>
    </citation>
    <scope>NUCLEOTIDE SEQUENCE [LARGE SCALE GENOMIC DNA]</scope>
    <source>
        <strain evidence="8">Cailab_2021Rc</strain>
        <tissue evidence="8">Muscle</tissue>
    </source>
</reference>
<feature type="domain" description="Exoribonuclease phosphorolytic" evidence="6">
    <location>
        <begin position="39"/>
        <end position="147"/>
    </location>
</feature>
<dbReference type="InterPro" id="IPR001247">
    <property type="entry name" value="ExoRNase_PH_dom1"/>
</dbReference>